<protein>
    <submittedName>
        <fullName evidence="9">Uncharacterized protein</fullName>
    </submittedName>
</protein>
<reference evidence="9 10" key="1">
    <citation type="journal article" date="2016" name="Nat. Commun.">
        <title>Thousands of microbial genomes shed light on interconnected biogeochemical processes in an aquifer system.</title>
        <authorList>
            <person name="Anantharaman K."/>
            <person name="Brown C.T."/>
            <person name="Hug L.A."/>
            <person name="Sharon I."/>
            <person name="Castelle C.J."/>
            <person name="Probst A.J."/>
            <person name="Thomas B.C."/>
            <person name="Singh A."/>
            <person name="Wilkins M.J."/>
            <person name="Karaoz U."/>
            <person name="Brodie E.L."/>
            <person name="Williams K.H."/>
            <person name="Hubbard S.S."/>
            <person name="Banfield J.F."/>
        </authorList>
    </citation>
    <scope>NUCLEOTIDE SEQUENCE [LARGE SCALE GENOMIC DNA]</scope>
</reference>
<evidence type="ECO:0000256" key="1">
    <source>
        <dbReference type="ARBA" id="ARBA00004651"/>
    </source>
</evidence>
<keyword evidence="4" id="KW-0808">Transferase</keyword>
<dbReference type="GO" id="GO:0016763">
    <property type="term" value="F:pentosyltransferase activity"/>
    <property type="evidence" value="ECO:0007669"/>
    <property type="project" value="TreeGrafter"/>
</dbReference>
<name>A0A1F5RGJ9_9BACT</name>
<keyword evidence="6 8" id="KW-1133">Transmembrane helix</keyword>
<dbReference type="PANTHER" id="PTHR33908:SF11">
    <property type="entry name" value="MEMBRANE PROTEIN"/>
    <property type="match status" value="1"/>
</dbReference>
<feature type="transmembrane region" description="Helical" evidence="8">
    <location>
        <begin position="31"/>
        <end position="48"/>
    </location>
</feature>
<sequence>MARKKKIPAPNETTAQGGFDLSEWAAKHSRWLLVSILALFILISLLMFDPKPFVGGDNAAYVSLSKSLAQGQGLSEIWTPEGKAHTQYPFGFPLLLTPASLLKMPYAWYKLIPWLSGLLSLLAFWLLIKEDKKALYIAPVWLLAINPYFLEYTHWVLSELPFTLFVLLTFLTLKKWEKRGGPLWLSGVILSAVFANYIRSAGIALYLGIFIYLLFKRKFKTSAIFIIGCIALTIPWSLRNSHYGTSGGYLEQFLMRDPYQPELGLLGIGGLVQRFFANLKIYSINVLPRMMFPAADDWGLSGGLVIIMLLTVIPAVIVLIARIIKNPKGYDWFVIIYLGMSLLWPEAWSDIRFLLPLLPFLLFYLVQAYQYGVSLVFKRKAFWPAVMLLFLIAAANVSAGWNRIGSNLEANKDYPRDKYSGYDPAWRSFFAAAEWVKNNTPESSIVVSRKPTLFYLGAERKNFCYPFTTRQDSLLKAIEKADFVMVEPVSGTGQRYLIPAVQPLLDKKYKIIYANGNPPTYVLQKLKENSDVK</sequence>
<gene>
    <name evidence="9" type="ORF">A2024_07135</name>
</gene>
<organism evidence="9 10">
    <name type="scientific">Candidatus Edwardsbacteria bacterium GWF2_54_11</name>
    <dbReference type="NCBI Taxonomy" id="1817851"/>
    <lineage>
        <taxon>Bacteria</taxon>
        <taxon>Candidatus Edwardsiibacteriota</taxon>
    </lineage>
</organism>
<evidence type="ECO:0000256" key="8">
    <source>
        <dbReference type="SAM" id="Phobius"/>
    </source>
</evidence>
<feature type="transmembrane region" description="Helical" evidence="8">
    <location>
        <begin position="381"/>
        <end position="401"/>
    </location>
</feature>
<feature type="transmembrane region" description="Helical" evidence="8">
    <location>
        <begin position="221"/>
        <end position="238"/>
    </location>
</feature>
<dbReference type="AlphaFoldDB" id="A0A1F5RGJ9"/>
<evidence type="ECO:0000256" key="6">
    <source>
        <dbReference type="ARBA" id="ARBA00022989"/>
    </source>
</evidence>
<evidence type="ECO:0000313" key="10">
    <source>
        <dbReference type="Proteomes" id="UP000177230"/>
    </source>
</evidence>
<dbReference type="GO" id="GO:0005886">
    <property type="term" value="C:plasma membrane"/>
    <property type="evidence" value="ECO:0007669"/>
    <property type="project" value="UniProtKB-SubCell"/>
</dbReference>
<comment type="subcellular location">
    <subcellularLocation>
        <location evidence="1">Cell membrane</location>
        <topology evidence="1">Multi-pass membrane protein</topology>
    </subcellularLocation>
</comment>
<evidence type="ECO:0000256" key="7">
    <source>
        <dbReference type="ARBA" id="ARBA00023136"/>
    </source>
</evidence>
<comment type="caution">
    <text evidence="9">The sequence shown here is derived from an EMBL/GenBank/DDBJ whole genome shotgun (WGS) entry which is preliminary data.</text>
</comment>
<evidence type="ECO:0000256" key="4">
    <source>
        <dbReference type="ARBA" id="ARBA00022679"/>
    </source>
</evidence>
<evidence type="ECO:0000313" key="9">
    <source>
        <dbReference type="EMBL" id="OGF13550.1"/>
    </source>
</evidence>
<keyword evidence="2" id="KW-1003">Cell membrane</keyword>
<feature type="transmembrane region" description="Helical" evidence="8">
    <location>
        <begin position="298"/>
        <end position="320"/>
    </location>
</feature>
<dbReference type="GO" id="GO:0009103">
    <property type="term" value="P:lipopolysaccharide biosynthetic process"/>
    <property type="evidence" value="ECO:0007669"/>
    <property type="project" value="UniProtKB-ARBA"/>
</dbReference>
<accession>A0A1F5RGJ9</accession>
<dbReference type="PANTHER" id="PTHR33908">
    <property type="entry name" value="MANNOSYLTRANSFERASE YKCB-RELATED"/>
    <property type="match status" value="1"/>
</dbReference>
<keyword evidence="3" id="KW-0328">Glycosyltransferase</keyword>
<evidence type="ECO:0000256" key="5">
    <source>
        <dbReference type="ARBA" id="ARBA00022692"/>
    </source>
</evidence>
<feature type="transmembrane region" description="Helical" evidence="8">
    <location>
        <begin position="106"/>
        <end position="127"/>
    </location>
</feature>
<feature type="transmembrane region" description="Helical" evidence="8">
    <location>
        <begin position="329"/>
        <end position="345"/>
    </location>
</feature>
<evidence type="ECO:0000256" key="2">
    <source>
        <dbReference type="ARBA" id="ARBA00022475"/>
    </source>
</evidence>
<dbReference type="Proteomes" id="UP000177230">
    <property type="component" value="Unassembled WGS sequence"/>
</dbReference>
<proteinExistence type="predicted"/>
<dbReference type="InterPro" id="IPR050297">
    <property type="entry name" value="LipidA_mod_glycosyltrf_83"/>
</dbReference>
<keyword evidence="5 8" id="KW-0812">Transmembrane</keyword>
<feature type="transmembrane region" description="Helical" evidence="8">
    <location>
        <begin position="351"/>
        <end position="369"/>
    </location>
</feature>
<feature type="transmembrane region" description="Helical" evidence="8">
    <location>
        <begin position="134"/>
        <end position="150"/>
    </location>
</feature>
<evidence type="ECO:0000256" key="3">
    <source>
        <dbReference type="ARBA" id="ARBA00022676"/>
    </source>
</evidence>
<dbReference type="EMBL" id="MFFM01000015">
    <property type="protein sequence ID" value="OGF13550.1"/>
    <property type="molecule type" value="Genomic_DNA"/>
</dbReference>
<feature type="transmembrane region" description="Helical" evidence="8">
    <location>
        <begin position="185"/>
        <end position="215"/>
    </location>
</feature>
<keyword evidence="7 8" id="KW-0472">Membrane</keyword>